<dbReference type="Gene3D" id="2.40.128.110">
    <property type="entry name" value="Lipid/polyisoprenoid-binding, YceI-like"/>
    <property type="match status" value="1"/>
</dbReference>
<reference evidence="3 4" key="1">
    <citation type="submission" date="2021-08" db="EMBL/GenBank/DDBJ databases">
        <title>Comparative Genomics Analysis of the Genus Qipengyuania Reveals Extensive Genetic Diversity and Metabolic Versatility, Including the Description of Fifteen Novel Species.</title>
        <authorList>
            <person name="Liu Y."/>
        </authorList>
    </citation>
    <scope>NUCLEOTIDE SEQUENCE [LARGE SCALE GENOMIC DNA]</scope>
    <source>
        <strain evidence="3 4">GH25</strain>
    </source>
</reference>
<dbReference type="RefSeq" id="WP_221598499.1">
    <property type="nucleotide sequence ID" value="NZ_JAHWXO010000002.1"/>
</dbReference>
<protein>
    <submittedName>
        <fullName evidence="3">YceI family protein</fullName>
    </submittedName>
</protein>
<keyword evidence="4" id="KW-1185">Reference proteome</keyword>
<feature type="signal peptide" evidence="1">
    <location>
        <begin position="1"/>
        <end position="27"/>
    </location>
</feature>
<proteinExistence type="predicted"/>
<dbReference type="InterPro" id="IPR036761">
    <property type="entry name" value="TTHA0802/YceI-like_sf"/>
</dbReference>
<dbReference type="SMART" id="SM00867">
    <property type="entry name" value="YceI"/>
    <property type="match status" value="1"/>
</dbReference>
<evidence type="ECO:0000256" key="1">
    <source>
        <dbReference type="SAM" id="SignalP"/>
    </source>
</evidence>
<dbReference type="InterPro" id="IPR007372">
    <property type="entry name" value="Lipid/polyisoprenoid-bd_YceI"/>
</dbReference>
<sequence>MTFPIKLRHALPLAGGLALVLAAPGFADDAPAIPGQVDVSRVTAGTYATDPGHTLVSWRLNHFGFNDYFGLFGDIEGTLQLDPANPEAASLDVTIPIADVTVASAGLKDHLLRAGKDGGEPDFFGPNPDAARFVSTSVTRSGETGATIVGDLTMNGVTRPVTIAAEFTGAGANPMSKKETIGFEGTTTINRSEFGLSTFVPMVSDEVELTISAAFEKQ</sequence>
<accession>A0ABS7JIW0</accession>
<evidence type="ECO:0000313" key="4">
    <source>
        <dbReference type="Proteomes" id="UP000776651"/>
    </source>
</evidence>
<feature type="domain" description="Lipid/polyisoprenoid-binding YceI-like" evidence="2">
    <location>
        <begin position="46"/>
        <end position="216"/>
    </location>
</feature>
<dbReference type="EMBL" id="JAIGNQ010000003">
    <property type="protein sequence ID" value="MBX7489336.1"/>
    <property type="molecule type" value="Genomic_DNA"/>
</dbReference>
<feature type="chain" id="PRO_5046426426" evidence="1">
    <location>
        <begin position="28"/>
        <end position="218"/>
    </location>
</feature>
<dbReference type="PANTHER" id="PTHR34406">
    <property type="entry name" value="PROTEIN YCEI"/>
    <property type="match status" value="1"/>
</dbReference>
<organism evidence="3 4">
    <name type="scientific">Qipengyuania pacifica</name>
    <dbReference type="NCBI Taxonomy" id="2860199"/>
    <lineage>
        <taxon>Bacteria</taxon>
        <taxon>Pseudomonadati</taxon>
        <taxon>Pseudomonadota</taxon>
        <taxon>Alphaproteobacteria</taxon>
        <taxon>Sphingomonadales</taxon>
        <taxon>Erythrobacteraceae</taxon>
        <taxon>Qipengyuania</taxon>
    </lineage>
</organism>
<evidence type="ECO:0000313" key="3">
    <source>
        <dbReference type="EMBL" id="MBX7489336.1"/>
    </source>
</evidence>
<dbReference type="SUPFAM" id="SSF101874">
    <property type="entry name" value="YceI-like"/>
    <property type="match status" value="1"/>
</dbReference>
<dbReference type="PANTHER" id="PTHR34406:SF1">
    <property type="entry name" value="PROTEIN YCEI"/>
    <property type="match status" value="1"/>
</dbReference>
<keyword evidence="1" id="KW-0732">Signal</keyword>
<dbReference type="Proteomes" id="UP000776651">
    <property type="component" value="Unassembled WGS sequence"/>
</dbReference>
<gene>
    <name evidence="3" type="ORF">K3177_12495</name>
</gene>
<name>A0ABS7JIW0_9SPHN</name>
<evidence type="ECO:0000259" key="2">
    <source>
        <dbReference type="SMART" id="SM00867"/>
    </source>
</evidence>
<dbReference type="Pfam" id="PF04264">
    <property type="entry name" value="YceI"/>
    <property type="match status" value="1"/>
</dbReference>
<comment type="caution">
    <text evidence="3">The sequence shown here is derived from an EMBL/GenBank/DDBJ whole genome shotgun (WGS) entry which is preliminary data.</text>
</comment>